<evidence type="ECO:0000313" key="2">
    <source>
        <dbReference type="Proteomes" id="UP000472266"/>
    </source>
</evidence>
<dbReference type="Ensembl" id="ENSSHBT00005011909.1">
    <property type="protein sequence ID" value="ENSSHBP00005009902.1"/>
    <property type="gene ID" value="ENSSHBG00005008630.1"/>
</dbReference>
<reference evidence="1" key="1">
    <citation type="submission" date="2025-08" db="UniProtKB">
        <authorList>
            <consortium name="Ensembl"/>
        </authorList>
    </citation>
    <scope>IDENTIFICATION</scope>
</reference>
<dbReference type="InParanoid" id="A0A672U4Q3"/>
<dbReference type="Proteomes" id="UP000472266">
    <property type="component" value="Unplaced"/>
</dbReference>
<sequence>MSFLLFALTGLHGLGLLLLFIATLGKAWWVLPDGGTLNLWYDCEYLNSTHGWACTSTGDSREHRGAVGHCGARGGRVGHRGHVGLLAPMGDMGCVGHRAPMG</sequence>
<name>A0A672U4Q3_STRHB</name>
<reference evidence="1" key="2">
    <citation type="submission" date="2025-09" db="UniProtKB">
        <authorList>
            <consortium name="Ensembl"/>
        </authorList>
    </citation>
    <scope>IDENTIFICATION</scope>
</reference>
<keyword evidence="2" id="KW-1185">Reference proteome</keyword>
<dbReference type="PROSITE" id="PS01221">
    <property type="entry name" value="PMP22_1"/>
    <property type="match status" value="1"/>
</dbReference>
<organism evidence="1 2">
    <name type="scientific">Strigops habroptila</name>
    <name type="common">Kakapo</name>
    <dbReference type="NCBI Taxonomy" id="2489341"/>
    <lineage>
        <taxon>Eukaryota</taxon>
        <taxon>Metazoa</taxon>
        <taxon>Chordata</taxon>
        <taxon>Craniata</taxon>
        <taxon>Vertebrata</taxon>
        <taxon>Euteleostomi</taxon>
        <taxon>Archelosauria</taxon>
        <taxon>Archosauria</taxon>
        <taxon>Dinosauria</taxon>
        <taxon>Saurischia</taxon>
        <taxon>Theropoda</taxon>
        <taxon>Coelurosauria</taxon>
        <taxon>Aves</taxon>
        <taxon>Neognathae</taxon>
        <taxon>Neoaves</taxon>
        <taxon>Telluraves</taxon>
        <taxon>Australaves</taxon>
        <taxon>Psittaciformes</taxon>
        <taxon>Psittacidae</taxon>
        <taxon>Strigops</taxon>
    </lineage>
</organism>
<evidence type="ECO:0000313" key="1">
    <source>
        <dbReference type="Ensembl" id="ENSSHBP00005009902.1"/>
    </source>
</evidence>
<accession>A0A672U4Q3</accession>
<evidence type="ECO:0008006" key="3">
    <source>
        <dbReference type="Google" id="ProtNLM"/>
    </source>
</evidence>
<protein>
    <recommendedName>
        <fullName evidence="3">Epithelial membrane protein 3</fullName>
    </recommendedName>
</protein>
<dbReference type="AlphaFoldDB" id="A0A672U4Q3"/>
<proteinExistence type="predicted"/>
<dbReference type="GO" id="GO:0016020">
    <property type="term" value="C:membrane"/>
    <property type="evidence" value="ECO:0007669"/>
    <property type="project" value="InterPro"/>
</dbReference>
<dbReference type="InterPro" id="IPR004032">
    <property type="entry name" value="PMP22_EMP_MP20"/>
</dbReference>